<keyword evidence="3" id="KW-1185">Reference proteome</keyword>
<sequence>MGELEQMIMDAGVKVEIRESVQQTHPDEDVLQDTARDDVIYDYIGWWFFDTAANAHVTGSLSDFVEFTEDTSQSQSVHSAALALVSSVAGVGTVALKLLQLSKLPTHAVSAVSRPSCVRFIGPFKVVSKKGLAYTLDLPKRSRTHPVFYVGLSSDELAPRAAVVPQPGADAPDGDITADPAGSDTERRDAPRPHADLQQQERRDTSPPTVYQGYNLRSNRTERSPPDRGRGNATGSSHEASDSQRETPASHRPPPALLDEQGSFTKMWSVYSRGDATMDRSSTGEVEGIPSL</sequence>
<evidence type="ECO:0000256" key="1">
    <source>
        <dbReference type="SAM" id="MobiDB-lite"/>
    </source>
</evidence>
<reference evidence="2 3" key="1">
    <citation type="submission" date="2024-09" db="EMBL/GenBank/DDBJ databases">
        <title>Genome sequencing and assembly of Phytophthora oleae, isolate VK10A, causative agent of rot of olive drupes.</title>
        <authorList>
            <person name="Conti Taguali S."/>
            <person name="Riolo M."/>
            <person name="La Spada F."/>
            <person name="Cacciola S.O."/>
            <person name="Dionisio G."/>
        </authorList>
    </citation>
    <scope>NUCLEOTIDE SEQUENCE [LARGE SCALE GENOMIC DNA]</scope>
    <source>
        <strain evidence="2 3">VK10A</strain>
    </source>
</reference>
<dbReference type="EMBL" id="JBIMZQ010000013">
    <property type="protein sequence ID" value="KAL3667707.1"/>
    <property type="molecule type" value="Genomic_DNA"/>
</dbReference>
<dbReference type="AlphaFoldDB" id="A0ABD3FMS4"/>
<comment type="caution">
    <text evidence="2">The sequence shown here is derived from an EMBL/GenBank/DDBJ whole genome shotgun (WGS) entry which is preliminary data.</text>
</comment>
<feature type="compositionally biased region" description="Basic and acidic residues" evidence="1">
    <location>
        <begin position="239"/>
        <end position="249"/>
    </location>
</feature>
<evidence type="ECO:0000313" key="2">
    <source>
        <dbReference type="EMBL" id="KAL3667707.1"/>
    </source>
</evidence>
<accession>A0ABD3FMS4</accession>
<feature type="compositionally biased region" description="Basic and acidic residues" evidence="1">
    <location>
        <begin position="184"/>
        <end position="205"/>
    </location>
</feature>
<proteinExistence type="predicted"/>
<evidence type="ECO:0000313" key="3">
    <source>
        <dbReference type="Proteomes" id="UP001632037"/>
    </source>
</evidence>
<organism evidence="2 3">
    <name type="scientific">Phytophthora oleae</name>
    <dbReference type="NCBI Taxonomy" id="2107226"/>
    <lineage>
        <taxon>Eukaryota</taxon>
        <taxon>Sar</taxon>
        <taxon>Stramenopiles</taxon>
        <taxon>Oomycota</taxon>
        <taxon>Peronosporomycetes</taxon>
        <taxon>Peronosporales</taxon>
        <taxon>Peronosporaceae</taxon>
        <taxon>Phytophthora</taxon>
    </lineage>
</organism>
<dbReference type="Proteomes" id="UP001632037">
    <property type="component" value="Unassembled WGS sequence"/>
</dbReference>
<feature type="region of interest" description="Disordered" evidence="1">
    <location>
        <begin position="164"/>
        <end position="263"/>
    </location>
</feature>
<feature type="compositionally biased region" description="Basic and acidic residues" evidence="1">
    <location>
        <begin position="219"/>
        <end position="230"/>
    </location>
</feature>
<protein>
    <submittedName>
        <fullName evidence="2">Uncharacterized protein</fullName>
    </submittedName>
</protein>
<name>A0ABD3FMS4_9STRA</name>
<gene>
    <name evidence="2" type="ORF">V7S43_007260</name>
</gene>